<gene>
    <name evidence="1" type="ORF">PSTT_15557</name>
</gene>
<dbReference type="VEuPathDB" id="FungiDB:PSHT_00368"/>
<evidence type="ECO:0000313" key="1">
    <source>
        <dbReference type="EMBL" id="POV96608.1"/>
    </source>
</evidence>
<name>A0A2S4UH32_9BASI</name>
<evidence type="ECO:0000313" key="2">
    <source>
        <dbReference type="Proteomes" id="UP000239156"/>
    </source>
</evidence>
<protein>
    <submittedName>
        <fullName evidence="1">Uncharacterized protein</fullName>
    </submittedName>
</protein>
<reference evidence="1" key="1">
    <citation type="submission" date="2017-12" db="EMBL/GenBank/DDBJ databases">
        <title>Gene loss provides genomic basis for host adaptation in cereal stripe rust fungi.</title>
        <authorList>
            <person name="Xia C."/>
        </authorList>
    </citation>
    <scope>NUCLEOTIDE SEQUENCE [LARGE SCALE GENOMIC DNA]</scope>
    <source>
        <strain evidence="1">93-210</strain>
    </source>
</reference>
<dbReference type="VEuPathDB" id="FungiDB:PSTT_15557"/>
<dbReference type="Proteomes" id="UP000239156">
    <property type="component" value="Unassembled WGS sequence"/>
</dbReference>
<dbReference type="AlphaFoldDB" id="A0A2S4UH32"/>
<keyword evidence="2" id="KW-1185">Reference proteome</keyword>
<organism evidence="1 2">
    <name type="scientific">Puccinia striiformis</name>
    <dbReference type="NCBI Taxonomy" id="27350"/>
    <lineage>
        <taxon>Eukaryota</taxon>
        <taxon>Fungi</taxon>
        <taxon>Dikarya</taxon>
        <taxon>Basidiomycota</taxon>
        <taxon>Pucciniomycotina</taxon>
        <taxon>Pucciniomycetes</taxon>
        <taxon>Pucciniales</taxon>
        <taxon>Pucciniaceae</taxon>
        <taxon>Puccinia</taxon>
    </lineage>
</organism>
<dbReference type="EMBL" id="PKSL01000291">
    <property type="protein sequence ID" value="POV96608.1"/>
    <property type="molecule type" value="Genomic_DNA"/>
</dbReference>
<comment type="caution">
    <text evidence="1">The sequence shown here is derived from an EMBL/GenBank/DDBJ whole genome shotgun (WGS) entry which is preliminary data.</text>
</comment>
<proteinExistence type="predicted"/>
<sequence>MACRAITAVFCNSNVPADRLRQDTPWGCCYRLHSARDLRQQPIVPKPLIGKIDQPELILNRFGNPATVVKALKADSS</sequence>
<accession>A0A2S4UH32</accession>